<evidence type="ECO:0000313" key="2">
    <source>
        <dbReference type="Proteomes" id="UP000299102"/>
    </source>
</evidence>
<reference evidence="1 2" key="1">
    <citation type="journal article" date="2019" name="Commun. Biol.">
        <title>The bagworm genome reveals a unique fibroin gene that provides high tensile strength.</title>
        <authorList>
            <person name="Kono N."/>
            <person name="Nakamura H."/>
            <person name="Ohtoshi R."/>
            <person name="Tomita M."/>
            <person name="Numata K."/>
            <person name="Arakawa K."/>
        </authorList>
    </citation>
    <scope>NUCLEOTIDE SEQUENCE [LARGE SCALE GENOMIC DNA]</scope>
</reference>
<protein>
    <submittedName>
        <fullName evidence="1">Uncharacterized protein</fullName>
    </submittedName>
</protein>
<sequence length="241" mass="27933">MVPFSIPSSSGLDFRFCSSSCLQYRFRYRGLEVHNVPLLRQPQPATFLVTYLPALPTAETPRRLRPLGRIRPPRRERCRVEFLIRTRAPAITVRFNYEVKYDETSTRERRPLVAALSSNRKVLDSILTMGVLTDDRLNRWLCASESTLSRMSQRCYRHGNDGGYQRLSLRHKFTTKQYAADLSIVYILTASDVGQQRWVKLEFYVKRLAGRFPFPRHTVATHVPGPYYVKVEIDCDSGIDL</sequence>
<dbReference type="Proteomes" id="UP000299102">
    <property type="component" value="Unassembled WGS sequence"/>
</dbReference>
<name>A0A4C1UND5_EUMVA</name>
<organism evidence="1 2">
    <name type="scientific">Eumeta variegata</name>
    <name type="common">Bagworm moth</name>
    <name type="synonym">Eumeta japonica</name>
    <dbReference type="NCBI Taxonomy" id="151549"/>
    <lineage>
        <taxon>Eukaryota</taxon>
        <taxon>Metazoa</taxon>
        <taxon>Ecdysozoa</taxon>
        <taxon>Arthropoda</taxon>
        <taxon>Hexapoda</taxon>
        <taxon>Insecta</taxon>
        <taxon>Pterygota</taxon>
        <taxon>Neoptera</taxon>
        <taxon>Endopterygota</taxon>
        <taxon>Lepidoptera</taxon>
        <taxon>Glossata</taxon>
        <taxon>Ditrysia</taxon>
        <taxon>Tineoidea</taxon>
        <taxon>Psychidae</taxon>
        <taxon>Oiketicinae</taxon>
        <taxon>Eumeta</taxon>
    </lineage>
</organism>
<accession>A0A4C1UND5</accession>
<gene>
    <name evidence="1" type="ORF">EVAR_12736_1</name>
</gene>
<comment type="caution">
    <text evidence="1">The sequence shown here is derived from an EMBL/GenBank/DDBJ whole genome shotgun (WGS) entry which is preliminary data.</text>
</comment>
<proteinExistence type="predicted"/>
<keyword evidence="2" id="KW-1185">Reference proteome</keyword>
<dbReference type="AlphaFoldDB" id="A0A4C1UND5"/>
<evidence type="ECO:0000313" key="1">
    <source>
        <dbReference type="EMBL" id="GBP27690.1"/>
    </source>
</evidence>
<dbReference type="EMBL" id="BGZK01000197">
    <property type="protein sequence ID" value="GBP27690.1"/>
    <property type="molecule type" value="Genomic_DNA"/>
</dbReference>